<dbReference type="RefSeq" id="WP_368008487.1">
    <property type="nucleotide sequence ID" value="NZ_JAMXFF010000040.1"/>
</dbReference>
<evidence type="ECO:0000313" key="2">
    <source>
        <dbReference type="Proteomes" id="UP001525890"/>
    </source>
</evidence>
<protein>
    <submittedName>
        <fullName evidence="1">Uncharacterized protein</fullName>
    </submittedName>
</protein>
<proteinExistence type="predicted"/>
<accession>A0ABT2MW70</accession>
<reference evidence="1 2" key="1">
    <citation type="journal article" date="2022" name="Front. Microbiol.">
        <title>High genomic differentiation and limited gene flow indicate recent cryptic speciation within the genus Laspinema (cyanobacteria).</title>
        <authorList>
            <person name="Stanojkovic A."/>
            <person name="Skoupy S."/>
            <person name="Skaloud P."/>
            <person name="Dvorak P."/>
        </authorList>
    </citation>
    <scope>NUCLEOTIDE SEQUENCE [LARGE SCALE GENOMIC DNA]</scope>
    <source>
        <strain evidence="1 2">D2a</strain>
    </source>
</reference>
<evidence type="ECO:0000313" key="1">
    <source>
        <dbReference type="EMBL" id="MCT7969005.1"/>
    </source>
</evidence>
<keyword evidence="2" id="KW-1185">Reference proteome</keyword>
<dbReference type="Proteomes" id="UP001525890">
    <property type="component" value="Unassembled WGS sequence"/>
</dbReference>
<comment type="caution">
    <text evidence="1">The sequence shown here is derived from an EMBL/GenBank/DDBJ whole genome shotgun (WGS) entry which is preliminary data.</text>
</comment>
<name>A0ABT2MW70_9CYAN</name>
<dbReference type="EMBL" id="JAMXFF010000040">
    <property type="protein sequence ID" value="MCT7969005.1"/>
    <property type="molecule type" value="Genomic_DNA"/>
</dbReference>
<sequence>MAKIEDKTQAVIPYLKGKLNGYRVDKGLTIFSDKRSTTLGITTGYTDRARGSGEIVSIDLASGSLHRIDAEVAGIPIIWAADITFTLRYKANSHGERWVYPGGAWVDNIWGSANSAGTIKATLKFKPQSPAVLVLDIQVDPDADNRPGNFVKDYIAPLFRDAIDNALEQFTNLQIS</sequence>
<gene>
    <name evidence="1" type="ORF">NG799_22080</name>
</gene>
<organism evidence="1 2">
    <name type="scientific">Laspinema palackyanum D2a</name>
    <dbReference type="NCBI Taxonomy" id="2953684"/>
    <lineage>
        <taxon>Bacteria</taxon>
        <taxon>Bacillati</taxon>
        <taxon>Cyanobacteriota</taxon>
        <taxon>Cyanophyceae</taxon>
        <taxon>Oscillatoriophycideae</taxon>
        <taxon>Oscillatoriales</taxon>
        <taxon>Laspinemataceae</taxon>
        <taxon>Laspinema</taxon>
        <taxon>Laspinema palackyanum</taxon>
    </lineage>
</organism>